<keyword evidence="3" id="KW-1185">Reference proteome</keyword>
<dbReference type="InterPro" id="IPR036663">
    <property type="entry name" value="Fumarylacetoacetase_C_sf"/>
</dbReference>
<dbReference type="Proteomes" id="UP001495147">
    <property type="component" value="Unassembled WGS sequence"/>
</dbReference>
<dbReference type="PANTHER" id="PTHR43211:SF1">
    <property type="entry name" value="BLL6422 PROTEIN"/>
    <property type="match status" value="1"/>
</dbReference>
<evidence type="ECO:0000259" key="1">
    <source>
        <dbReference type="Pfam" id="PF18288"/>
    </source>
</evidence>
<dbReference type="PANTHER" id="PTHR43211">
    <property type="entry name" value="FUMARYLACETOACETATE HYDROLASE"/>
    <property type="match status" value="1"/>
</dbReference>
<dbReference type="EMBL" id="JBDPZD010000001">
    <property type="protein sequence ID" value="MEO3689943.1"/>
    <property type="molecule type" value="Genomic_DNA"/>
</dbReference>
<protein>
    <submittedName>
        <fullName evidence="2">Fumarylacetoacetate hydrolase</fullName>
    </submittedName>
</protein>
<dbReference type="Pfam" id="PF18288">
    <property type="entry name" value="FAA_hydro_N_2"/>
    <property type="match status" value="1"/>
</dbReference>
<sequence>MKLATYLDGSRDGQLVVVSRDLSQAHFANGIATRLQQVLDDWAFMAPQLEELSISLNHGRCRHAFAFNPAQCMAPLPRAYGWTVPEDGGRRASDALLGPHAPLRLLADPVPCAARYAVLHGDVPRGIDALSARDAIRLLLLAAESPTHTAFAPVAVSPDELGAAWQNGRVMLPVLAMHNGRREGGTDKPEPGADFGRLLSDLAHPRALRAGSLVGATTAVLVPAMAAGDAVRFEVKDEAGHSIFGAIEQDVVLEGTATE</sequence>
<evidence type="ECO:0000313" key="2">
    <source>
        <dbReference type="EMBL" id="MEO3689943.1"/>
    </source>
</evidence>
<accession>A0ABV0FVJ8</accession>
<dbReference type="InterPro" id="IPR041072">
    <property type="entry name" value="FAA_hydro_N"/>
</dbReference>
<dbReference type="GO" id="GO:0016787">
    <property type="term" value="F:hydrolase activity"/>
    <property type="evidence" value="ECO:0007669"/>
    <property type="project" value="UniProtKB-KW"/>
</dbReference>
<gene>
    <name evidence="2" type="ORF">ABDJ85_00580</name>
</gene>
<comment type="caution">
    <text evidence="2">The sequence shown here is derived from an EMBL/GenBank/DDBJ whole genome shotgun (WGS) entry which is preliminary data.</text>
</comment>
<evidence type="ECO:0000313" key="3">
    <source>
        <dbReference type="Proteomes" id="UP001495147"/>
    </source>
</evidence>
<dbReference type="Gene3D" id="3.90.850.10">
    <property type="entry name" value="Fumarylacetoacetase-like, C-terminal domain"/>
    <property type="match status" value="2"/>
</dbReference>
<keyword evidence="2" id="KW-0378">Hydrolase</keyword>
<dbReference type="SUPFAM" id="SSF56529">
    <property type="entry name" value="FAH"/>
    <property type="match status" value="1"/>
</dbReference>
<dbReference type="RefSeq" id="WP_347702782.1">
    <property type="nucleotide sequence ID" value="NZ_JBDPZD010000001.1"/>
</dbReference>
<name>A0ABV0FVJ8_9BURK</name>
<organism evidence="2 3">
    <name type="scientific">Roseateles paludis</name>
    <dbReference type="NCBI Taxonomy" id="3145238"/>
    <lineage>
        <taxon>Bacteria</taxon>
        <taxon>Pseudomonadati</taxon>
        <taxon>Pseudomonadota</taxon>
        <taxon>Betaproteobacteria</taxon>
        <taxon>Burkholderiales</taxon>
        <taxon>Sphaerotilaceae</taxon>
        <taxon>Roseateles</taxon>
    </lineage>
</organism>
<feature type="domain" description="Fumarylacetoacetase N-terminal" evidence="1">
    <location>
        <begin position="1"/>
        <end position="78"/>
    </location>
</feature>
<proteinExistence type="predicted"/>
<reference evidence="2 3" key="1">
    <citation type="submission" date="2024-05" db="EMBL/GenBank/DDBJ databases">
        <title>Roseateles sp. DJS-2-20 16S ribosomal RNA gene Genome sequencing and assembly.</title>
        <authorList>
            <person name="Woo H."/>
        </authorList>
    </citation>
    <scope>NUCLEOTIDE SEQUENCE [LARGE SCALE GENOMIC DNA]</scope>
    <source>
        <strain evidence="2 3">DJS-2-20</strain>
    </source>
</reference>